<organism evidence="2 3">
    <name type="scientific">Promicromonospora citrea</name>
    <dbReference type="NCBI Taxonomy" id="43677"/>
    <lineage>
        <taxon>Bacteria</taxon>
        <taxon>Bacillati</taxon>
        <taxon>Actinomycetota</taxon>
        <taxon>Actinomycetes</taxon>
        <taxon>Micrococcales</taxon>
        <taxon>Promicromonosporaceae</taxon>
        <taxon>Promicromonospora</taxon>
    </lineage>
</organism>
<reference evidence="2" key="1">
    <citation type="journal article" date="2014" name="Int. J. Syst. Evol. Microbiol.">
        <title>Complete genome sequence of Corynebacterium casei LMG S-19264T (=DSM 44701T), isolated from a smear-ripened cheese.</title>
        <authorList>
            <consortium name="US DOE Joint Genome Institute (JGI-PGF)"/>
            <person name="Walter F."/>
            <person name="Albersmeier A."/>
            <person name="Kalinowski J."/>
            <person name="Ruckert C."/>
        </authorList>
    </citation>
    <scope>NUCLEOTIDE SEQUENCE</scope>
    <source>
        <strain evidence="2">JCM 3051</strain>
    </source>
</reference>
<gene>
    <name evidence="2" type="ORF">GCM10010102_27240</name>
</gene>
<feature type="transmembrane region" description="Helical" evidence="1">
    <location>
        <begin position="47"/>
        <end position="66"/>
    </location>
</feature>
<evidence type="ECO:0000256" key="1">
    <source>
        <dbReference type="SAM" id="Phobius"/>
    </source>
</evidence>
<accession>A0A8H9GJ00</accession>
<feature type="transmembrane region" description="Helical" evidence="1">
    <location>
        <begin position="78"/>
        <end position="99"/>
    </location>
</feature>
<sequence>MSGTAPDEQRPTRPPSRALAASGVLGVLSTAAYLVDASAGDLWYDRPVVGVVLPLVVGGLAVWIWLRPGRRRVGRVVAQYAVAVVCWQASLVLGLPFLVVSSLCLLLRKNHGGDVPTDRTTG</sequence>
<keyword evidence="1" id="KW-0812">Transmembrane</keyword>
<keyword evidence="1" id="KW-1133">Transmembrane helix</keyword>
<dbReference type="RefSeq" id="WP_171103287.1">
    <property type="nucleotide sequence ID" value="NZ_BMPT01000010.1"/>
</dbReference>
<protein>
    <submittedName>
        <fullName evidence="2">Uncharacterized protein</fullName>
    </submittedName>
</protein>
<evidence type="ECO:0000313" key="2">
    <source>
        <dbReference type="EMBL" id="GGM30329.1"/>
    </source>
</evidence>
<name>A0A8H9GJ00_9MICO</name>
<keyword evidence="1" id="KW-0472">Membrane</keyword>
<keyword evidence="3" id="KW-1185">Reference proteome</keyword>
<dbReference type="AlphaFoldDB" id="A0A8H9GJ00"/>
<comment type="caution">
    <text evidence="2">The sequence shown here is derived from an EMBL/GenBank/DDBJ whole genome shotgun (WGS) entry which is preliminary data.</text>
</comment>
<proteinExistence type="predicted"/>
<reference evidence="2" key="2">
    <citation type="submission" date="2020-09" db="EMBL/GenBank/DDBJ databases">
        <authorList>
            <person name="Sun Q."/>
            <person name="Ohkuma M."/>
        </authorList>
    </citation>
    <scope>NUCLEOTIDE SEQUENCE</scope>
    <source>
        <strain evidence="2">JCM 3051</strain>
    </source>
</reference>
<evidence type="ECO:0000313" key="3">
    <source>
        <dbReference type="Proteomes" id="UP000655589"/>
    </source>
</evidence>
<feature type="transmembrane region" description="Helical" evidence="1">
    <location>
        <begin position="18"/>
        <end position="35"/>
    </location>
</feature>
<dbReference type="EMBL" id="BMPT01000010">
    <property type="protein sequence ID" value="GGM30329.1"/>
    <property type="molecule type" value="Genomic_DNA"/>
</dbReference>
<dbReference type="Proteomes" id="UP000655589">
    <property type="component" value="Unassembled WGS sequence"/>
</dbReference>